<dbReference type="Proteomes" id="UP000325713">
    <property type="component" value="Chromosome"/>
</dbReference>
<organism evidence="3 4">
    <name type="scientific">Neisseria zalophi</name>
    <dbReference type="NCBI Taxonomy" id="640030"/>
    <lineage>
        <taxon>Bacteria</taxon>
        <taxon>Pseudomonadati</taxon>
        <taxon>Pseudomonadota</taxon>
        <taxon>Betaproteobacteria</taxon>
        <taxon>Neisseriales</taxon>
        <taxon>Neisseriaceae</taxon>
        <taxon>Neisseria</taxon>
    </lineage>
</organism>
<proteinExistence type="predicted"/>
<dbReference type="RefSeq" id="WP_151052046.1">
    <property type="nucleotide sequence ID" value="NZ_CP031700.1"/>
</dbReference>
<dbReference type="EMBL" id="CP031700">
    <property type="protein sequence ID" value="QEY26615.1"/>
    <property type="molecule type" value="Genomic_DNA"/>
</dbReference>
<evidence type="ECO:0000313" key="4">
    <source>
        <dbReference type="Proteomes" id="UP000325713"/>
    </source>
</evidence>
<dbReference type="SUPFAM" id="SSF159594">
    <property type="entry name" value="XCC0632-like"/>
    <property type="match status" value="1"/>
</dbReference>
<keyword evidence="1" id="KW-0732">Signal</keyword>
<feature type="signal peptide" evidence="1">
    <location>
        <begin position="1"/>
        <end position="20"/>
    </location>
</feature>
<protein>
    <recommendedName>
        <fullName evidence="2">ABC-type transport auxiliary lipoprotein component domain-containing protein</fullName>
    </recommendedName>
</protein>
<dbReference type="KEGG" id="nzl:D0T92_08790"/>
<dbReference type="InterPro" id="IPR005586">
    <property type="entry name" value="ABC_trans_aux"/>
</dbReference>
<accession>A0A5J6PVL6</accession>
<evidence type="ECO:0000259" key="2">
    <source>
        <dbReference type="Pfam" id="PF03886"/>
    </source>
</evidence>
<dbReference type="Pfam" id="PF03886">
    <property type="entry name" value="ABC_trans_aux"/>
    <property type="match status" value="1"/>
</dbReference>
<dbReference type="OrthoDB" id="8536577at2"/>
<sequence>MRKLLLVGALAALSACSTTAPTQYFTLPDSQYQHPGNGRSEIAVKVFLAEPLNNGGLVYQTDTYHVNFARNHLWAGSLDDALASGLSNKLNRLNSRYTFIPASRSSSMQVMKVYIEAFQGSFAGKTLVSGYALWPDGQSRPFHVETVQNGDGYTAMVESLNQGLDKAADAMLY</sequence>
<dbReference type="Gene3D" id="3.40.50.10610">
    <property type="entry name" value="ABC-type transport auxiliary lipoprotein component"/>
    <property type="match status" value="1"/>
</dbReference>
<reference evidence="3 4" key="1">
    <citation type="submission" date="2018-08" db="EMBL/GenBank/DDBJ databases">
        <title>Neisseria zalophi ATCC BAA-2455 complete genome.</title>
        <authorList>
            <person name="Veseli I.A."/>
            <person name="Buttler R."/>
            <person name="Mascarenhas dos Santos A.C."/>
            <person name="Pombert J.-F."/>
        </authorList>
    </citation>
    <scope>NUCLEOTIDE SEQUENCE [LARGE SCALE GENOMIC DNA]</scope>
    <source>
        <strain evidence="3 4">ATCC BAA-2455</strain>
    </source>
</reference>
<gene>
    <name evidence="3" type="ORF">D0T92_08790</name>
</gene>
<feature type="domain" description="ABC-type transport auxiliary lipoprotein component" evidence="2">
    <location>
        <begin position="42"/>
        <end position="171"/>
    </location>
</feature>
<evidence type="ECO:0000256" key="1">
    <source>
        <dbReference type="SAM" id="SignalP"/>
    </source>
</evidence>
<evidence type="ECO:0000313" key="3">
    <source>
        <dbReference type="EMBL" id="QEY26615.1"/>
    </source>
</evidence>
<name>A0A5J6PVL6_9NEIS</name>
<dbReference type="PROSITE" id="PS51257">
    <property type="entry name" value="PROKAR_LIPOPROTEIN"/>
    <property type="match status" value="1"/>
</dbReference>
<keyword evidence="4" id="KW-1185">Reference proteome</keyword>
<feature type="chain" id="PRO_5023838893" description="ABC-type transport auxiliary lipoprotein component domain-containing protein" evidence="1">
    <location>
        <begin position="21"/>
        <end position="173"/>
    </location>
</feature>
<dbReference type="AlphaFoldDB" id="A0A5J6PVL6"/>